<accession>A0A1H6TID0</accession>
<evidence type="ECO:0000313" key="2">
    <source>
        <dbReference type="Proteomes" id="UP000199403"/>
    </source>
</evidence>
<organism evidence="1 2">
    <name type="scientific">Cyclobacterium xiamenense</name>
    <dbReference type="NCBI Taxonomy" id="1297121"/>
    <lineage>
        <taxon>Bacteria</taxon>
        <taxon>Pseudomonadati</taxon>
        <taxon>Bacteroidota</taxon>
        <taxon>Cytophagia</taxon>
        <taxon>Cytophagales</taxon>
        <taxon>Cyclobacteriaceae</taxon>
        <taxon>Cyclobacterium</taxon>
    </lineage>
</organism>
<reference evidence="2" key="1">
    <citation type="submission" date="2016-10" db="EMBL/GenBank/DDBJ databases">
        <authorList>
            <person name="Varghese N."/>
            <person name="Submissions S."/>
        </authorList>
    </citation>
    <scope>NUCLEOTIDE SEQUENCE [LARGE SCALE GENOMIC DNA]</scope>
    <source>
        <strain evidence="2">IBRC-M 10761</strain>
    </source>
</reference>
<keyword evidence="2" id="KW-1185">Reference proteome</keyword>
<sequence>MGTGNEFSSNYQLQTIDLLIRLNYPLFLLNRNLMEG</sequence>
<name>A0A1H6TID0_9BACT</name>
<dbReference type="Proteomes" id="UP000199403">
    <property type="component" value="Unassembled WGS sequence"/>
</dbReference>
<dbReference type="EMBL" id="FNZH01000001">
    <property type="protein sequence ID" value="SEI79771.1"/>
    <property type="molecule type" value="Genomic_DNA"/>
</dbReference>
<protein>
    <submittedName>
        <fullName evidence="1">Uncharacterized protein</fullName>
    </submittedName>
</protein>
<dbReference type="AlphaFoldDB" id="A0A1H6TID0"/>
<proteinExistence type="predicted"/>
<gene>
    <name evidence="1" type="ORF">SAMN05192553_101329</name>
</gene>
<dbReference type="STRING" id="1416801.SAMN05192553_101329"/>
<evidence type="ECO:0000313" key="1">
    <source>
        <dbReference type="EMBL" id="SEI79771.1"/>
    </source>
</evidence>